<dbReference type="Pfam" id="PF00128">
    <property type="entry name" value="Alpha-amylase"/>
    <property type="match status" value="1"/>
</dbReference>
<dbReference type="InterPro" id="IPR006047">
    <property type="entry name" value="GH13_cat_dom"/>
</dbReference>
<dbReference type="InterPro" id="IPR017853">
    <property type="entry name" value="GH"/>
</dbReference>
<dbReference type="Gene3D" id="3.20.20.80">
    <property type="entry name" value="Glycosidases"/>
    <property type="match status" value="1"/>
</dbReference>
<dbReference type="InterPro" id="IPR045857">
    <property type="entry name" value="O16G_dom_2"/>
</dbReference>
<organism evidence="3 4">
    <name type="scientific">Suilimivivens aceti</name>
    <dbReference type="NCBI Taxonomy" id="2981774"/>
    <lineage>
        <taxon>Bacteria</taxon>
        <taxon>Bacillati</taxon>
        <taxon>Bacillota</taxon>
        <taxon>Clostridia</taxon>
        <taxon>Lachnospirales</taxon>
        <taxon>Lachnospiraceae</taxon>
        <taxon>Suilimivivens</taxon>
    </lineage>
</organism>
<comment type="caution">
    <text evidence="3">The sequence shown here is derived from an EMBL/GenBank/DDBJ whole genome shotgun (WGS) entry which is preliminary data.</text>
</comment>
<keyword evidence="4" id="KW-1185">Reference proteome</keyword>
<dbReference type="RefSeq" id="WP_262574663.1">
    <property type="nucleotide sequence ID" value="NZ_JAOQKJ010000006.1"/>
</dbReference>
<dbReference type="GO" id="GO:0016787">
    <property type="term" value="F:hydrolase activity"/>
    <property type="evidence" value="ECO:0007669"/>
    <property type="project" value="UniProtKB-KW"/>
</dbReference>
<dbReference type="EMBL" id="JAOQKJ010000006">
    <property type="protein sequence ID" value="MCU6744580.1"/>
    <property type="molecule type" value="Genomic_DNA"/>
</dbReference>
<comment type="similarity">
    <text evidence="1">Belongs to the glycosyl hydrolase 13 family.</text>
</comment>
<proteinExistence type="inferred from homology"/>
<reference evidence="3 4" key="1">
    <citation type="journal article" date="2021" name="ISME Commun">
        <title>Automated analysis of genomic sequences facilitates high-throughput and comprehensive description of bacteria.</title>
        <authorList>
            <person name="Hitch T.C.A."/>
        </authorList>
    </citation>
    <scope>NUCLEOTIDE SEQUENCE [LARGE SCALE GENOMIC DNA]</scope>
    <source>
        <strain evidence="3 4">Sanger_18</strain>
    </source>
</reference>
<name>A0ABT2T2U0_9FIRM</name>
<evidence type="ECO:0000313" key="3">
    <source>
        <dbReference type="EMBL" id="MCU6744580.1"/>
    </source>
</evidence>
<dbReference type="PANTHER" id="PTHR10357">
    <property type="entry name" value="ALPHA-AMYLASE FAMILY MEMBER"/>
    <property type="match status" value="1"/>
</dbReference>
<evidence type="ECO:0000259" key="2">
    <source>
        <dbReference type="SMART" id="SM00642"/>
    </source>
</evidence>
<dbReference type="SUPFAM" id="SSF51445">
    <property type="entry name" value="(Trans)glycosidases"/>
    <property type="match status" value="1"/>
</dbReference>
<dbReference type="PANTHER" id="PTHR10357:SF179">
    <property type="entry name" value="NEUTRAL AND BASIC AMINO ACID TRANSPORT PROTEIN RBAT"/>
    <property type="match status" value="1"/>
</dbReference>
<dbReference type="Proteomes" id="UP001652432">
    <property type="component" value="Unassembled WGS sequence"/>
</dbReference>
<protein>
    <submittedName>
        <fullName evidence="3">Alpha-amylase family glycosyl hydrolase</fullName>
    </submittedName>
</protein>
<feature type="domain" description="Glycosyl hydrolase family 13 catalytic" evidence="2">
    <location>
        <begin position="10"/>
        <end position="385"/>
    </location>
</feature>
<evidence type="ECO:0000256" key="1">
    <source>
        <dbReference type="ARBA" id="ARBA00008061"/>
    </source>
</evidence>
<dbReference type="SMART" id="SM00642">
    <property type="entry name" value="Aamy"/>
    <property type="match status" value="1"/>
</dbReference>
<evidence type="ECO:0000313" key="4">
    <source>
        <dbReference type="Proteomes" id="UP001652432"/>
    </source>
</evidence>
<accession>A0ABT2T2U0</accession>
<dbReference type="CDD" id="cd11316">
    <property type="entry name" value="AmyAc_bac2_AmyA"/>
    <property type="match status" value="1"/>
</dbReference>
<dbReference type="Gene3D" id="3.90.400.10">
    <property type="entry name" value="Oligo-1,6-glucosidase, Domain 2"/>
    <property type="match status" value="1"/>
</dbReference>
<keyword evidence="3" id="KW-0378">Hydrolase</keyword>
<sequence length="385" mass="43663">MEDNYRTYYEVFVYSFYDGNGDGIGDLKGLTKKLDYINDGDPVTMDDLGCNGIWLMPVMPSPTYHKYDTTDYYSIDPEYGTMEDFEAFLSACRERGIKVIMDLALNHTSSEHPWFQEACSYLKELGDGEPDPGECPYVLYYNFSKEKKSGFSPVKGSDIWYYEAQFWDGMPDLNLYNEELRAEIEKIADFWLAKGVGGFRLDAAKEYVTGADGSNIEILSWFNDVVKEKYPDAYLVAEVFSDMAVYEKYYDSGIDSLFDFDFANKDGIIAKVVKGNTPASFYSQRLQEIEGIFSAHNKDYIDAPFYTNHDMGRSAGYYAGEGSEAQTKLAGAMNLMMSGSAFIYYGEELGMKGSGKDENKRAPMYFSSDPSAVCAEDRQTWMILR</sequence>
<gene>
    <name evidence="3" type="ORF">OCV77_08735</name>
</gene>